<proteinExistence type="predicted"/>
<keyword evidence="1" id="KW-0732">Signal</keyword>
<name>A0ABW4TIV3_9ACTN</name>
<gene>
    <name evidence="2" type="ORF">ACFSDE_07285</name>
</gene>
<sequence>MPRTVLTTVLVALALAASTPAVTPTAAQAAWSRPVDQVSYRLCKTGAGDHWVLKSRVRKYWRTPDARASLSAWSGHERVARWRTGWLDRGEIEISKVRVAKSPRVRVAIATEAGDRDSDIGTSSEAALLRPRRIKRCG</sequence>
<organism evidence="2 3">
    <name type="scientific">Nocardioides aestuarii</name>
    <dbReference type="NCBI Taxonomy" id="252231"/>
    <lineage>
        <taxon>Bacteria</taxon>
        <taxon>Bacillati</taxon>
        <taxon>Actinomycetota</taxon>
        <taxon>Actinomycetes</taxon>
        <taxon>Propionibacteriales</taxon>
        <taxon>Nocardioidaceae</taxon>
        <taxon>Nocardioides</taxon>
    </lineage>
</organism>
<dbReference type="RefSeq" id="WP_343916882.1">
    <property type="nucleotide sequence ID" value="NZ_BAAAJT010000002.1"/>
</dbReference>
<evidence type="ECO:0000256" key="1">
    <source>
        <dbReference type="SAM" id="SignalP"/>
    </source>
</evidence>
<evidence type="ECO:0000313" key="3">
    <source>
        <dbReference type="Proteomes" id="UP001597351"/>
    </source>
</evidence>
<keyword evidence="3" id="KW-1185">Reference proteome</keyword>
<evidence type="ECO:0000313" key="2">
    <source>
        <dbReference type="EMBL" id="MFD1946589.1"/>
    </source>
</evidence>
<dbReference type="Proteomes" id="UP001597351">
    <property type="component" value="Unassembled WGS sequence"/>
</dbReference>
<feature type="chain" id="PRO_5047423201" evidence="1">
    <location>
        <begin position="30"/>
        <end position="138"/>
    </location>
</feature>
<accession>A0ABW4TIV3</accession>
<dbReference type="EMBL" id="JBHUGD010000003">
    <property type="protein sequence ID" value="MFD1946589.1"/>
    <property type="molecule type" value="Genomic_DNA"/>
</dbReference>
<protein>
    <submittedName>
        <fullName evidence="2">Uncharacterized protein</fullName>
    </submittedName>
</protein>
<comment type="caution">
    <text evidence="2">The sequence shown here is derived from an EMBL/GenBank/DDBJ whole genome shotgun (WGS) entry which is preliminary data.</text>
</comment>
<reference evidence="3" key="1">
    <citation type="journal article" date="2019" name="Int. J. Syst. Evol. Microbiol.">
        <title>The Global Catalogue of Microorganisms (GCM) 10K type strain sequencing project: providing services to taxonomists for standard genome sequencing and annotation.</title>
        <authorList>
            <consortium name="The Broad Institute Genomics Platform"/>
            <consortium name="The Broad Institute Genome Sequencing Center for Infectious Disease"/>
            <person name="Wu L."/>
            <person name="Ma J."/>
        </authorList>
    </citation>
    <scope>NUCLEOTIDE SEQUENCE [LARGE SCALE GENOMIC DNA]</scope>
    <source>
        <strain evidence="3">CGMCC 1.12477</strain>
    </source>
</reference>
<feature type="signal peptide" evidence="1">
    <location>
        <begin position="1"/>
        <end position="29"/>
    </location>
</feature>